<dbReference type="KEGG" id="bld:BLi04218"/>
<evidence type="ECO:0000256" key="1">
    <source>
        <dbReference type="SAM" id="Phobius"/>
    </source>
</evidence>
<accession>Q65D33</accession>
<dbReference type="KEGG" id="bli:BL00217"/>
<feature type="transmembrane region" description="Helical" evidence="1">
    <location>
        <begin position="150"/>
        <end position="173"/>
    </location>
</feature>
<dbReference type="GeneID" id="92859212"/>
<organism evidence="2 3">
    <name type="scientific">Bacillus licheniformis (strain ATCC 14580 / DSM 13 / JCM 2505 / CCUG 7422 / NBRC 12200 / NCIMB 9375 / NCTC 10341 / NRRL NRS-1264 / Gibson 46)</name>
    <dbReference type="NCBI Taxonomy" id="279010"/>
    <lineage>
        <taxon>Bacteria</taxon>
        <taxon>Bacillati</taxon>
        <taxon>Bacillota</taxon>
        <taxon>Bacilli</taxon>
        <taxon>Bacillales</taxon>
        <taxon>Bacillaceae</taxon>
        <taxon>Bacillus</taxon>
    </lineage>
</organism>
<name>Q65D33_BACLD</name>
<keyword evidence="1" id="KW-0812">Transmembrane</keyword>
<feature type="transmembrane region" description="Helical" evidence="1">
    <location>
        <begin position="179"/>
        <end position="202"/>
    </location>
</feature>
<feature type="transmembrane region" description="Helical" evidence="1">
    <location>
        <begin position="247"/>
        <end position="267"/>
    </location>
</feature>
<dbReference type="HOGENOM" id="CLU_867796_0_0_9"/>
<feature type="transmembrane region" description="Helical" evidence="1">
    <location>
        <begin position="93"/>
        <end position="114"/>
    </location>
</feature>
<dbReference type="Proteomes" id="UP000000606">
    <property type="component" value="Chromosome"/>
</dbReference>
<protein>
    <submittedName>
        <fullName evidence="2">Uncharacterized protein</fullName>
    </submittedName>
</protein>
<keyword evidence="3" id="KW-1185">Reference proteome</keyword>
<proteinExistence type="predicted"/>
<keyword evidence="1" id="KW-0472">Membrane</keyword>
<gene>
    <name evidence="2" type="ordered locus">BL00217</name>
</gene>
<dbReference type="AlphaFoldDB" id="Q65D33"/>
<evidence type="ECO:0000313" key="2">
    <source>
        <dbReference type="EMBL" id="AAU25652.1"/>
    </source>
</evidence>
<accession>Q62NK9</accession>
<keyword evidence="1" id="KW-1133">Transmembrane helix</keyword>
<dbReference type="RefSeq" id="WP_011198448.1">
    <property type="nucleotide sequence ID" value="NC_006270.3"/>
</dbReference>
<feature type="transmembrane region" description="Helical" evidence="1">
    <location>
        <begin position="6"/>
        <end position="25"/>
    </location>
</feature>
<evidence type="ECO:0000313" key="3">
    <source>
        <dbReference type="Proteomes" id="UP000000606"/>
    </source>
</evidence>
<reference evidence="2 3" key="1">
    <citation type="journal article" date="2004" name="Genome Biol.">
        <title>Complete genome sequence of the industrial bacterium Bacillus licheniformis and comparisons with closely related Bacillus species.</title>
        <authorList>
            <person name="Rey M.W."/>
            <person name="Ramaiya P."/>
            <person name="Nelson B.A."/>
            <person name="Brody-Karpin S.D."/>
            <person name="Zaretsky E.J."/>
            <person name="Tang M."/>
            <person name="Lopez de Leon A."/>
            <person name="Xiang H."/>
            <person name="Gusti V."/>
            <person name="Clausen I.G."/>
            <person name="Olsen P.B."/>
            <person name="Rasmussen M.D."/>
            <person name="Andersen J.T."/>
            <person name="Jorgensen P.L."/>
            <person name="Larsen T.S."/>
            <person name="Sorokin A."/>
            <person name="Bolotin A."/>
            <person name="Lapidus A."/>
            <person name="Galleron N."/>
            <person name="Ehrlich S.D."/>
            <person name="Berka R.M."/>
        </authorList>
    </citation>
    <scope>NUCLEOTIDE SEQUENCE [LARGE SCALE GENOMIC DNA]</scope>
    <source>
        <strain evidence="3">ATCC 14580 / DSM 13 / JCM 2505 / CCUG 7422 / NBRC 12200 / NCIMB 9375 / NCTC 10341 / NRRL NRS-1264 / Gibson 46</strain>
    </source>
</reference>
<dbReference type="EMBL" id="CP000002">
    <property type="protein sequence ID" value="AAU25652.1"/>
    <property type="molecule type" value="Genomic_DNA"/>
</dbReference>
<feature type="transmembrane region" description="Helical" evidence="1">
    <location>
        <begin position="66"/>
        <end position="87"/>
    </location>
</feature>
<dbReference type="STRING" id="279010.BL00217"/>
<dbReference type="PATRIC" id="fig|279010.13.peg.4302"/>
<sequence>MSLILLIILLIIIACIVKFGSNFVLDKFIFPSIKYMSKESFKKFRKFVEQKNTLLIYKKTLRASEYFFILLMIIFIAVSLFCVLSPSNSLLNFLFFGLLAFFLFCTIFIGDFNLNIKKELEKNQKEYESLIENTISKVNRNSYIFDRLKVFFGKTGMSLYFHCLFLILILTFLTEVNSIPYSIFYLFLLTLPLTLASWIYFSTFNTEEQNIRRIIGYLLLLIITISKSFSDFKIVIGLEVADSANDYIMFLILTVFTAIDRLLKSIVDDYTKFKEKRKIVE</sequence>
<feature type="transmembrane region" description="Helical" evidence="1">
    <location>
        <begin position="214"/>
        <end position="235"/>
    </location>
</feature>